<evidence type="ECO:0000313" key="2">
    <source>
        <dbReference type="Proteomes" id="UP000216312"/>
    </source>
</evidence>
<name>A0A257LUG3_UNCW3</name>
<dbReference type="EMBL" id="NMUJ01000010">
    <property type="protein sequence ID" value="OYV03305.1"/>
    <property type="molecule type" value="Genomic_DNA"/>
</dbReference>
<dbReference type="Proteomes" id="UP000216312">
    <property type="component" value="Unassembled WGS sequence"/>
</dbReference>
<comment type="caution">
    <text evidence="1">The sequence shown here is derived from an EMBL/GenBank/DDBJ whole genome shotgun (WGS) entry which is preliminary data.</text>
</comment>
<dbReference type="SUPFAM" id="SSF56235">
    <property type="entry name" value="N-terminal nucleophile aminohydrolases (Ntn hydrolases)"/>
    <property type="match status" value="1"/>
</dbReference>
<feature type="non-terminal residue" evidence="1">
    <location>
        <position position="113"/>
    </location>
</feature>
<sequence length="113" mass="11832">MKICTVLGIAILGLCSSVGIVDAKGRTAAYTGGDCYDWAGHIVGHHYAVQGNILASEEVLKAMARAFEQINGTLAERLLVALEAGQTAGGDRRGRQSAALLVVRKHGGYSGYN</sequence>
<dbReference type="InterPro" id="IPR010430">
    <property type="entry name" value="DUF1028"/>
</dbReference>
<gene>
    <name evidence="1" type="ORF">CGW93_01435</name>
</gene>
<proteinExistence type="predicted"/>
<dbReference type="PANTHER" id="PTHR39328:SF1">
    <property type="entry name" value="BLL2871 PROTEIN"/>
    <property type="match status" value="1"/>
</dbReference>
<dbReference type="PANTHER" id="PTHR39328">
    <property type="entry name" value="BLL2871 PROTEIN"/>
    <property type="match status" value="1"/>
</dbReference>
<organism evidence="1 2">
    <name type="scientific">candidate division WOR-3 bacterium 4484_18</name>
    <dbReference type="NCBI Taxonomy" id="2020626"/>
    <lineage>
        <taxon>Bacteria</taxon>
        <taxon>Bacteria division WOR-3</taxon>
    </lineage>
</organism>
<dbReference type="Gene3D" id="3.60.20.10">
    <property type="entry name" value="Glutamine Phosphoribosylpyrophosphate, subunit 1, domain 1"/>
    <property type="match status" value="1"/>
</dbReference>
<evidence type="ECO:0008006" key="3">
    <source>
        <dbReference type="Google" id="ProtNLM"/>
    </source>
</evidence>
<evidence type="ECO:0000313" key="1">
    <source>
        <dbReference type="EMBL" id="OYV03305.1"/>
    </source>
</evidence>
<accession>A0A257LUG3</accession>
<dbReference type="AlphaFoldDB" id="A0A257LUG3"/>
<dbReference type="InterPro" id="IPR029055">
    <property type="entry name" value="Ntn_hydrolases_N"/>
</dbReference>
<protein>
    <recommendedName>
        <fullName evidence="3">Fimbrial assembly protein FimA</fullName>
    </recommendedName>
</protein>
<reference evidence="2" key="1">
    <citation type="submission" date="2017-07" db="EMBL/GenBank/DDBJ databases">
        <title>Novel pathways for hydrocarbon cycling and metabolic interdependencies in hydrothermal sediment communities.</title>
        <authorList>
            <person name="Dombrowski N."/>
            <person name="Seitz K."/>
            <person name="Teske A."/>
            <person name="Baker B."/>
        </authorList>
    </citation>
    <scope>NUCLEOTIDE SEQUENCE [LARGE SCALE GENOMIC DNA]</scope>
</reference>
<dbReference type="Pfam" id="PF06267">
    <property type="entry name" value="DUF1028"/>
    <property type="match status" value="1"/>
</dbReference>